<dbReference type="AlphaFoldDB" id="A0A0H5C504"/>
<dbReference type="PROSITE" id="PS00463">
    <property type="entry name" value="ZN2_CY6_FUNGAL_1"/>
    <property type="match status" value="1"/>
</dbReference>
<dbReference type="Proteomes" id="UP000038830">
    <property type="component" value="Unassembled WGS sequence"/>
</dbReference>
<organism evidence="9 10">
    <name type="scientific">Cyberlindnera jadinii (strain ATCC 18201 / CBS 1600 / BCRC 20928 / JCM 3617 / NBRC 0987 / NRRL Y-1542)</name>
    <name type="common">Torula yeast</name>
    <name type="synonym">Candida utilis</name>
    <dbReference type="NCBI Taxonomy" id="983966"/>
    <lineage>
        <taxon>Eukaryota</taxon>
        <taxon>Fungi</taxon>
        <taxon>Dikarya</taxon>
        <taxon>Ascomycota</taxon>
        <taxon>Saccharomycotina</taxon>
        <taxon>Saccharomycetes</taxon>
        <taxon>Phaffomycetales</taxon>
        <taxon>Phaffomycetaceae</taxon>
        <taxon>Cyberlindnera</taxon>
    </lineage>
</organism>
<dbReference type="InterPro" id="IPR051615">
    <property type="entry name" value="Transcr_Regulatory_Elem"/>
</dbReference>
<evidence type="ECO:0000259" key="8">
    <source>
        <dbReference type="PROSITE" id="PS50048"/>
    </source>
</evidence>
<feature type="domain" description="Zn(2)-C6 fungal-type" evidence="8">
    <location>
        <begin position="10"/>
        <end position="40"/>
    </location>
</feature>
<dbReference type="PANTHER" id="PTHR31313:SF81">
    <property type="entry name" value="TY1 ENHANCER ACTIVATOR"/>
    <property type="match status" value="1"/>
</dbReference>
<dbReference type="GO" id="GO:0003677">
    <property type="term" value="F:DNA binding"/>
    <property type="evidence" value="ECO:0007669"/>
    <property type="project" value="UniProtKB-KW"/>
</dbReference>
<name>A0A0H5C504_CYBJN</name>
<keyword evidence="2" id="KW-0479">Metal-binding</keyword>
<dbReference type="InterPro" id="IPR036864">
    <property type="entry name" value="Zn2-C6_fun-type_DNA-bd_sf"/>
</dbReference>
<evidence type="ECO:0000256" key="4">
    <source>
        <dbReference type="ARBA" id="ARBA00023015"/>
    </source>
</evidence>
<evidence type="ECO:0000256" key="1">
    <source>
        <dbReference type="ARBA" id="ARBA00004123"/>
    </source>
</evidence>
<keyword evidence="5" id="KW-0238">DNA-binding</keyword>
<dbReference type="InterPro" id="IPR007219">
    <property type="entry name" value="XnlR_reg_dom"/>
</dbReference>
<evidence type="ECO:0000256" key="7">
    <source>
        <dbReference type="ARBA" id="ARBA00023242"/>
    </source>
</evidence>
<dbReference type="GO" id="GO:0008270">
    <property type="term" value="F:zinc ion binding"/>
    <property type="evidence" value="ECO:0007669"/>
    <property type="project" value="InterPro"/>
</dbReference>
<evidence type="ECO:0000256" key="5">
    <source>
        <dbReference type="ARBA" id="ARBA00023125"/>
    </source>
</evidence>
<dbReference type="PANTHER" id="PTHR31313">
    <property type="entry name" value="TY1 ENHANCER ACTIVATOR"/>
    <property type="match status" value="1"/>
</dbReference>
<proteinExistence type="predicted"/>
<dbReference type="PROSITE" id="PS50048">
    <property type="entry name" value="ZN2_CY6_FUNGAL_2"/>
    <property type="match status" value="1"/>
</dbReference>
<evidence type="ECO:0000256" key="3">
    <source>
        <dbReference type="ARBA" id="ARBA00022833"/>
    </source>
</evidence>
<sequence>MGEKKTATMACTFCRKRKRRCDGQKPCSMCIKYNKADCEYPVDKDRRKWKFDSTYVDYLELKADLMEQLVDELVRENPEKAQLLGFEKLKADLNELQLNSAGNPNNNKVGMSEEFVKNLADEEAIDELVNTKWRVRQKSTNRDITEFYGPISGRQKVDESLEKEDQFIGASTKFDLVSSSAEFRSQLLDNFAKSFARYFLASWQTLDEVRTWEYPSQDVSKQLLMCAIFTYGASFSNHRDLAFTFLQEAEFMTMKASKNINEYVLQAFLILSCFQLGMGLDANSWAYCVMSASMTQYMGLHLMPTMNSTANNTLVPYRGKSSAMFWSIILQDRIITSVLGRGCRIQYFRVQTDFYKPLLRQNNLEEYITEVSFAFHTKLWFIHDKFLGQIYSSKAEFLHASHRLSLIQQGVEALQELQNSLPEDFKLSYVITDTRILTLHLSFSVVYLLLHRAYLKQMPLKVINTMMQQCEISADLIGRLTAQFESNEDIPYFASYLVLTCATFDLFLMTNKDESLRSRSADRLKIYITCLVVIGRYWRRGVRDIQVLSELAKRWKINVPCLEEALSRQTNSFGMSEMPNDQRDANCFMDQFPL</sequence>
<dbReference type="SUPFAM" id="SSF57701">
    <property type="entry name" value="Zn2/Cys6 DNA-binding domain"/>
    <property type="match status" value="1"/>
</dbReference>
<dbReference type="GO" id="GO:0000981">
    <property type="term" value="F:DNA-binding transcription factor activity, RNA polymerase II-specific"/>
    <property type="evidence" value="ECO:0007669"/>
    <property type="project" value="InterPro"/>
</dbReference>
<keyword evidence="4" id="KW-0805">Transcription regulation</keyword>
<dbReference type="EMBL" id="CDQK01000003">
    <property type="protein sequence ID" value="CEP22867.1"/>
    <property type="molecule type" value="Genomic_DNA"/>
</dbReference>
<dbReference type="CDD" id="cd12148">
    <property type="entry name" value="fungal_TF_MHR"/>
    <property type="match status" value="1"/>
</dbReference>
<dbReference type="SMART" id="SM00066">
    <property type="entry name" value="GAL4"/>
    <property type="match status" value="1"/>
</dbReference>
<protein>
    <submittedName>
        <fullName evidence="9">YNA2 protein</fullName>
    </submittedName>
</protein>
<dbReference type="CDD" id="cd00067">
    <property type="entry name" value="GAL4"/>
    <property type="match status" value="1"/>
</dbReference>
<keyword evidence="7" id="KW-0539">Nucleus</keyword>
<dbReference type="Pfam" id="PF04082">
    <property type="entry name" value="Fungal_trans"/>
    <property type="match status" value="1"/>
</dbReference>
<comment type="subcellular location">
    <subcellularLocation>
        <location evidence="1">Nucleus</location>
    </subcellularLocation>
</comment>
<reference evidence="10" key="1">
    <citation type="journal article" date="2015" name="J. Biotechnol.">
        <title>The structure of the Cyberlindnera jadinii genome and its relation to Candida utilis analyzed by the occurrence of single nucleotide polymorphisms.</title>
        <authorList>
            <person name="Rupp O."/>
            <person name="Brinkrolf K."/>
            <person name="Buerth C."/>
            <person name="Kunigo M."/>
            <person name="Schneider J."/>
            <person name="Jaenicke S."/>
            <person name="Goesmann A."/>
            <person name="Puehler A."/>
            <person name="Jaeger K.-E."/>
            <person name="Ernst J.F."/>
        </authorList>
    </citation>
    <scope>NUCLEOTIDE SEQUENCE [LARGE SCALE GENOMIC DNA]</scope>
    <source>
        <strain evidence="10">ATCC 18201 / CBS 1600 / BCRC 20928 / JCM 3617 / NBRC 0987 / NRRL Y-1542</strain>
    </source>
</reference>
<gene>
    <name evidence="9" type="primary">YNA2</name>
    <name evidence="9" type="ORF">BN1211_3326</name>
</gene>
<dbReference type="Gene3D" id="4.10.240.10">
    <property type="entry name" value="Zn(2)-C6 fungal-type DNA-binding domain"/>
    <property type="match status" value="1"/>
</dbReference>
<dbReference type="GO" id="GO:0005634">
    <property type="term" value="C:nucleus"/>
    <property type="evidence" value="ECO:0007669"/>
    <property type="project" value="UniProtKB-SubCell"/>
</dbReference>
<evidence type="ECO:0000256" key="2">
    <source>
        <dbReference type="ARBA" id="ARBA00022723"/>
    </source>
</evidence>
<evidence type="ECO:0000313" key="10">
    <source>
        <dbReference type="Proteomes" id="UP000038830"/>
    </source>
</evidence>
<evidence type="ECO:0000256" key="6">
    <source>
        <dbReference type="ARBA" id="ARBA00023163"/>
    </source>
</evidence>
<evidence type="ECO:0000313" key="9">
    <source>
        <dbReference type="EMBL" id="CEP22867.1"/>
    </source>
</evidence>
<dbReference type="GO" id="GO:0006351">
    <property type="term" value="P:DNA-templated transcription"/>
    <property type="evidence" value="ECO:0007669"/>
    <property type="project" value="InterPro"/>
</dbReference>
<keyword evidence="6" id="KW-0804">Transcription</keyword>
<keyword evidence="3" id="KW-0862">Zinc</keyword>
<dbReference type="Pfam" id="PF00172">
    <property type="entry name" value="Zn_clus"/>
    <property type="match status" value="1"/>
</dbReference>
<accession>A0A0H5C504</accession>
<dbReference type="InterPro" id="IPR001138">
    <property type="entry name" value="Zn2Cys6_DnaBD"/>
</dbReference>